<evidence type="ECO:0000313" key="2">
    <source>
        <dbReference type="Proteomes" id="UP000315995"/>
    </source>
</evidence>
<name>A0A4Y6PUS2_PERCE</name>
<proteinExistence type="predicted"/>
<dbReference type="AlphaFoldDB" id="A0A4Y6PUS2"/>
<reference evidence="1 2" key="1">
    <citation type="submission" date="2019-06" db="EMBL/GenBank/DDBJ databases">
        <title>Persicimonas caeni gen. nov., sp. nov., a predatory bacterium isolated from solar saltern.</title>
        <authorList>
            <person name="Wang S."/>
        </authorList>
    </citation>
    <scope>NUCLEOTIDE SEQUENCE [LARGE SCALE GENOMIC DNA]</scope>
    <source>
        <strain evidence="1 2">YN101</strain>
    </source>
</reference>
<evidence type="ECO:0000313" key="1">
    <source>
        <dbReference type="EMBL" id="QDG52094.1"/>
    </source>
</evidence>
<sequence>MATKLKIPPFAKLPEEPPGELLFASPWEITTGQDGGDADHWDYLVNLRFSRALEIDLAAFREACQLSEDARIAVFAEWSTDLTNYMRGRGEEVEIDLDEDRRIEVSLSLPIWGSQTGGTLYLHTFVMLVEENSPQPGGARVPGSVLWQTTEKRILESPGSRLPVCVVNFKDFPEKFDNPNAAWVVEVVPEGFELPPSVGMEIYLNSQHQELVELVSPDDSSYGSAFATQMMYFDIGRQLISRAVSDEVFCDPEHQYPEGSLGDSLRARARLLFPNLTLPQIGALHREAPQRFETIVQGALLEFPS</sequence>
<dbReference type="Proteomes" id="UP000315995">
    <property type="component" value="Chromosome"/>
</dbReference>
<organism evidence="1 2">
    <name type="scientific">Persicimonas caeni</name>
    <dbReference type="NCBI Taxonomy" id="2292766"/>
    <lineage>
        <taxon>Bacteria</taxon>
        <taxon>Deltaproteobacteria</taxon>
        <taxon>Bradymonadales</taxon>
        <taxon>Bradymonadaceae</taxon>
        <taxon>Persicimonas</taxon>
    </lineage>
</organism>
<protein>
    <submittedName>
        <fullName evidence="1">Uncharacterized protein</fullName>
    </submittedName>
</protein>
<keyword evidence="2" id="KW-1185">Reference proteome</keyword>
<accession>A0A5B8Y5U4</accession>
<dbReference type="OrthoDB" id="7768239at2"/>
<dbReference type="RefSeq" id="WP_141198571.1">
    <property type="nucleotide sequence ID" value="NZ_CP041186.1"/>
</dbReference>
<accession>A0A4Y6PUS2</accession>
<dbReference type="EMBL" id="CP041186">
    <property type="protein sequence ID" value="QDG52094.1"/>
    <property type="molecule type" value="Genomic_DNA"/>
</dbReference>
<gene>
    <name evidence="1" type="ORF">FIV42_15485</name>
</gene>